<feature type="domain" description="Aminotransferase class V" evidence="1">
    <location>
        <begin position="62"/>
        <end position="302"/>
    </location>
</feature>
<dbReference type="InterPro" id="IPR015424">
    <property type="entry name" value="PyrdxlP-dep_Trfase"/>
</dbReference>
<dbReference type="Proteomes" id="UP000465031">
    <property type="component" value="Chromosome"/>
</dbReference>
<dbReference type="Pfam" id="PF00266">
    <property type="entry name" value="Aminotran_5"/>
    <property type="match status" value="1"/>
</dbReference>
<dbReference type="EMBL" id="CP047186">
    <property type="protein sequence ID" value="QHC55933.1"/>
    <property type="molecule type" value="Genomic_DNA"/>
</dbReference>
<dbReference type="EMBL" id="LIIN01000002">
    <property type="protein sequence ID" value="KZX22749.1"/>
    <property type="molecule type" value="Genomic_DNA"/>
</dbReference>
<dbReference type="InterPro" id="IPR015422">
    <property type="entry name" value="PyrdxlP-dep_Trfase_small"/>
</dbReference>
<dbReference type="Gene3D" id="3.90.1150.10">
    <property type="entry name" value="Aspartate Aminotransferase, domain 1"/>
    <property type="match status" value="1"/>
</dbReference>
<dbReference type="AlphaFoldDB" id="A0A162GKK9"/>
<sequence length="385" mass="40480">MSPSEVTPPADSGSATDAFLATFREETGYLDFGRVGPVSSTVEAEQAAVTGMLARARSGSLDELFRQDERMREAVAALVRVPADHVVFQPNTSTGLLHTLFGASGDVLLSAAEFPSLPFAAVRAGQALGAVQPRWLRTQQGRVTPEAVREQLSDEVTAVAVSLVDSRTGYLADVEAIRDVIGDRLLILDAIQGFGVVDAPYEFADVVVSGGQKWLRAGWGTGFLALSERALARLSPVLSGWTGSQEAEPWDAVAPPRHDARAFSVSNPDPIAQARLAAALEDVASVGVPTIAALVAERVSAIVDLADEFGLAVAGSRDDHERAGIVVLEPEPEELAPLVASLTAHGVTARLRPSTVRFSAHAGTTDETLALLRAALISAATSIEY</sequence>
<evidence type="ECO:0000313" key="4">
    <source>
        <dbReference type="Proteomes" id="UP000076717"/>
    </source>
</evidence>
<accession>A0A162GKK9</accession>
<dbReference type="SUPFAM" id="SSF53383">
    <property type="entry name" value="PLP-dependent transferases"/>
    <property type="match status" value="1"/>
</dbReference>
<dbReference type="KEGG" id="rte:GSU10_10025"/>
<keyword evidence="4" id="KW-1185">Reference proteome</keyword>
<protein>
    <submittedName>
        <fullName evidence="3">Aminotransferase class V-fold PLP-dependent enzyme</fullName>
    </submittedName>
    <submittedName>
        <fullName evidence="2">Phosphoserine aminotransferase</fullName>
    </submittedName>
</protein>
<reference evidence="3" key="2">
    <citation type="submission" date="2019-12" db="EMBL/GenBank/DDBJ databases">
        <title>Complete and Draft Genome Sequences of New Strains and Members of Some Known Species of the Genus Rathayibacter isolated from Plants.</title>
        <authorList>
            <person name="Tarlachkov S.V."/>
            <person name="Starodumova I.P."/>
            <person name="Dorofeeva L.V."/>
            <person name="Prisyazhnaya N.V."/>
            <person name="Leyn S.A."/>
            <person name="Zlamal J.E."/>
            <person name="Elane M.L."/>
            <person name="Osterman A.L."/>
            <person name="Nadler S.A."/>
            <person name="Subbotin S.A."/>
            <person name="Evtushenko L.I."/>
        </authorList>
    </citation>
    <scope>NUCLEOTIDE SEQUENCE</scope>
    <source>
        <strain evidence="3">VKM Ac-2761</strain>
    </source>
</reference>
<dbReference type="PATRIC" id="fig|1671680.3.peg.112"/>
<dbReference type="PANTHER" id="PTHR43586">
    <property type="entry name" value="CYSTEINE DESULFURASE"/>
    <property type="match status" value="1"/>
</dbReference>
<evidence type="ECO:0000313" key="3">
    <source>
        <dbReference type="EMBL" id="QHC55933.1"/>
    </source>
</evidence>
<dbReference type="RefSeq" id="WP_082844899.1">
    <property type="nucleotide sequence ID" value="NZ_CP047186.1"/>
</dbReference>
<dbReference type="OrthoDB" id="4743071at2"/>
<evidence type="ECO:0000313" key="5">
    <source>
        <dbReference type="Proteomes" id="UP000465031"/>
    </source>
</evidence>
<dbReference type="Gene3D" id="3.40.640.10">
    <property type="entry name" value="Type I PLP-dependent aspartate aminotransferase-like (Major domain)"/>
    <property type="match status" value="1"/>
</dbReference>
<evidence type="ECO:0000259" key="1">
    <source>
        <dbReference type="Pfam" id="PF00266"/>
    </source>
</evidence>
<dbReference type="InterPro" id="IPR015421">
    <property type="entry name" value="PyrdxlP-dep_Trfase_major"/>
</dbReference>
<keyword evidence="2" id="KW-0808">Transferase</keyword>
<name>A0A162GKK9_9MICO</name>
<organism evidence="2 4">
    <name type="scientific">Rathayibacter tanaceti</name>
    <dbReference type="NCBI Taxonomy" id="1671680"/>
    <lineage>
        <taxon>Bacteria</taxon>
        <taxon>Bacillati</taxon>
        <taxon>Actinomycetota</taxon>
        <taxon>Actinomycetes</taxon>
        <taxon>Micrococcales</taxon>
        <taxon>Microbacteriaceae</taxon>
        <taxon>Rathayibacter</taxon>
    </lineage>
</organism>
<keyword evidence="2" id="KW-0032">Aminotransferase</keyword>
<proteinExistence type="predicted"/>
<dbReference type="PANTHER" id="PTHR43586:SF15">
    <property type="entry name" value="BLR3095 PROTEIN"/>
    <property type="match status" value="1"/>
</dbReference>
<gene>
    <name evidence="2" type="ORF">ACH61_00103</name>
    <name evidence="3" type="ORF">GSU10_10025</name>
</gene>
<reference evidence="2 4" key="1">
    <citation type="submission" date="2015-08" db="EMBL/GenBank/DDBJ databases">
        <title>Draft Genome Sequence of Rathayibacter sp. Strain VKM Ac-2596 Isolated from Leaf Gall Induced by Plant-Parasitic Nematodes.</title>
        <authorList>
            <person name="Vasilenko O.V."/>
            <person name="Starodumova I.P."/>
            <person name="Tarlachkov S.V."/>
            <person name="Dorofeeva L.V."/>
            <person name="Evtushenko L.I."/>
        </authorList>
    </citation>
    <scope>NUCLEOTIDE SEQUENCE [LARGE SCALE GENOMIC DNA]</scope>
    <source>
        <strain evidence="2 4">VKM Ac-2596</strain>
    </source>
</reference>
<dbReference type="Proteomes" id="UP000076717">
    <property type="component" value="Unassembled WGS sequence"/>
</dbReference>
<dbReference type="GO" id="GO:0008483">
    <property type="term" value="F:transaminase activity"/>
    <property type="evidence" value="ECO:0007669"/>
    <property type="project" value="UniProtKB-KW"/>
</dbReference>
<dbReference type="InterPro" id="IPR000192">
    <property type="entry name" value="Aminotrans_V_dom"/>
</dbReference>
<reference evidence="5" key="3">
    <citation type="submission" date="2019-12" db="EMBL/GenBank/DDBJ databases">
        <title>Complete and draft genome sequences of new strains and members of some known species of the genus Rathayibacter isolated from plants.</title>
        <authorList>
            <person name="Tarlachkov S.V."/>
            <person name="Starodumova I.P."/>
            <person name="Dorofeeva L.V."/>
            <person name="Prisyazhnaya N.V."/>
            <person name="Leyn S."/>
            <person name="Zlamal J."/>
            <person name="Elan M."/>
            <person name="Osterman A.L."/>
            <person name="Nadler S."/>
            <person name="Subbotin S.A."/>
            <person name="Evtushenko L.I."/>
        </authorList>
    </citation>
    <scope>NUCLEOTIDE SEQUENCE [LARGE SCALE GENOMIC DNA]</scope>
    <source>
        <strain evidence="5">VKM Ac-2761</strain>
    </source>
</reference>
<evidence type="ECO:0000313" key="2">
    <source>
        <dbReference type="EMBL" id="KZX22749.1"/>
    </source>
</evidence>